<dbReference type="AlphaFoldDB" id="A0A0R2JSL5"/>
<gene>
    <name evidence="1" type="ORF">IV67_GL000040</name>
</gene>
<organism evidence="1 2">
    <name type="scientific">Weissella minor</name>
    <dbReference type="NCBI Taxonomy" id="1620"/>
    <lineage>
        <taxon>Bacteria</taxon>
        <taxon>Bacillati</taxon>
        <taxon>Bacillota</taxon>
        <taxon>Bacilli</taxon>
        <taxon>Lactobacillales</taxon>
        <taxon>Lactobacillaceae</taxon>
        <taxon>Weissella</taxon>
    </lineage>
</organism>
<protein>
    <submittedName>
        <fullName evidence="1">Uncharacterized protein</fullName>
    </submittedName>
</protein>
<reference evidence="1 2" key="1">
    <citation type="journal article" date="2015" name="Genome Announc.">
        <title>Expanding the biotechnology potential of lactobacilli through comparative genomics of 213 strains and associated genera.</title>
        <authorList>
            <person name="Sun Z."/>
            <person name="Harris H.M."/>
            <person name="McCann A."/>
            <person name="Guo C."/>
            <person name="Argimon S."/>
            <person name="Zhang W."/>
            <person name="Yang X."/>
            <person name="Jeffery I.B."/>
            <person name="Cooney J.C."/>
            <person name="Kagawa T.F."/>
            <person name="Liu W."/>
            <person name="Song Y."/>
            <person name="Salvetti E."/>
            <person name="Wrobel A."/>
            <person name="Rasinkangas P."/>
            <person name="Parkhill J."/>
            <person name="Rea M.C."/>
            <person name="O'Sullivan O."/>
            <person name="Ritari J."/>
            <person name="Douillard F.P."/>
            <person name="Paul Ross R."/>
            <person name="Yang R."/>
            <person name="Briner A.E."/>
            <person name="Felis G.E."/>
            <person name="de Vos W.M."/>
            <person name="Barrangou R."/>
            <person name="Klaenhammer T.R."/>
            <person name="Caufield P.W."/>
            <person name="Cui Y."/>
            <person name="Zhang H."/>
            <person name="O'Toole P.W."/>
        </authorList>
    </citation>
    <scope>NUCLEOTIDE SEQUENCE [LARGE SCALE GENOMIC DNA]</scope>
    <source>
        <strain evidence="1 2">DSM 20014</strain>
    </source>
</reference>
<keyword evidence="2" id="KW-1185">Reference proteome</keyword>
<evidence type="ECO:0000313" key="2">
    <source>
        <dbReference type="Proteomes" id="UP000051673"/>
    </source>
</evidence>
<dbReference type="Proteomes" id="UP000051673">
    <property type="component" value="Unassembled WGS sequence"/>
</dbReference>
<sequence>MNEDIYKEFERERLDGMSIRDIATQYSHGTDYYIRNGYVERFNDEHPDFPELRGRRAHDYEVTSARTYRGKLDEAEYLVFEKRRLSGESIDDISRSRNRGKGYYYQGGYVTRFNREHPEMRNHRAKTFNKNKRLTAIQVYDKYIDYHRQGLSIFEIAKKLNMEVAALRQIVTKKSYEAGLAYADHSLANDVTRAKSRKEKLNLIHDFRVELIAEYGKTLMDVPDNEPRLLALQLANQALK</sequence>
<dbReference type="RefSeq" id="WP_057787113.1">
    <property type="nucleotide sequence ID" value="NZ_JQCD01000022.1"/>
</dbReference>
<name>A0A0R2JSL5_9LACO</name>
<accession>A0A0R2JSL5</accession>
<evidence type="ECO:0000313" key="1">
    <source>
        <dbReference type="EMBL" id="KRN77252.1"/>
    </source>
</evidence>
<dbReference type="EMBL" id="JQCD01000022">
    <property type="protein sequence ID" value="KRN77252.1"/>
    <property type="molecule type" value="Genomic_DNA"/>
</dbReference>
<proteinExistence type="predicted"/>
<comment type="caution">
    <text evidence="1">The sequence shown here is derived from an EMBL/GenBank/DDBJ whole genome shotgun (WGS) entry which is preliminary data.</text>
</comment>
<dbReference type="PATRIC" id="fig|1620.3.peg.42"/>
<dbReference type="STRING" id="1620.IV67_GL000040"/>